<evidence type="ECO:0000259" key="11">
    <source>
        <dbReference type="PROSITE" id="PS51434"/>
    </source>
</evidence>
<dbReference type="InterPro" id="IPR007230">
    <property type="entry name" value="Nup98_auto-Pept-S59_dom"/>
</dbReference>
<feature type="compositionally biased region" description="Low complexity" evidence="10">
    <location>
        <begin position="167"/>
        <end position="180"/>
    </location>
</feature>
<sequence>MQYAPRASRGILSNSSFASGFGSNTGNAFGSNNNTSGGGLFGGNTSSTFGSGGGFGSNNNNNTTSAFGSKPFGSSTTGGGLFGGGGSTGGSTFGGFGASNNNTSTGFGGGASTGTSLFGGGNKPAFGGTPTANTGGGLFGGGGSTGGFGSNNTTGGFGSGTTGGFGAAATNAPNNGTASTPFQAHTEKDGTSATQHYQTITFQQPYTNYSLEELRLADYNQGRRYGNQNGQGGAFGQSSTFGGFGANNNTTNTTSAFGSNNTSTGGGLFGGGSTTNTAGGFGQSTGGFGANNNNTGGGLFGAAKPATGGLFGGSSTTNTGTTGGGLFGGGSTTNTTGGFGSGGGFGANNNTNTNAGGGLFGNNNAAKPAGAFGAGATNTSTGFGASTNTGFGQSNTGGGLFGQNNNASAAPAFGGASTTANSGGGLFGNSGSAFGQNNPSQAPASGGLFGGGGFGANNNTAKPATGGLFGGGSTTNNTGGGLFGGGAASSTPASGGLFGSSTTNNNAGGGLFGGAAKPATGGGLFGGGSTANTGATTGGGLFGNLGGQNNQANTGGSLFGGANNQQKPGGLFGNSTTNNNAGGGLFGGMGQSNQQQNNLGGSLFGASQGQQQQNQQQNGNSLFGASGSSLLNTSLNTNPYGNDALFAGLATPTQSPGPIATPLSSSQKNKKSAILPQHKLNPAASTRLLTPQAKRTGGYGFTYSTYGSPASGQATPNLNGSLFAGGSLSRSLGSRSTSMSNLRNSFTPETSILAPGAFSTTGRSFGNGSLKKLNVNRSINTRIPLFEEPSHKRVSFAGGDGDMLNGSTNGETALVVRKDDGDASPRSVNGDASPEPSRPAMQQVNGNELARVPEDDSALTSKSSSTVNAQPGEDPEPGEYWSQPSLNQLKKMSKQELKSVRNFIVGRQNIGQIEFHQGAPVDLSETNLDLLFGDIVQLNHRNATVYGENCSCLPKPPMGTALNHPSRVTLLNSWPRNKAGKKDAKHLERLKRVAGTSFESYDPKTGGWIFTVPHFSSYGLDYENDYSDEEDEESSELSPVPDTPAQTLLNTSQMTSTPQQDSLVSPDESSPDDTFDFKRGMRARASVPGGFGDEAAYEEYDDEDDSRDESFLGERSVGSLDGQQEAEYYESESELDQDQSMADSVSGPIHTTEPATATEDPFRSTLKAPKSILKASQVFKPNFGTPSKGGNAVFDDDWANQLQRTISPRKQDRTALRESQGHALRGYDRSPTLVAQSINSRPFATHMDLMNSLFGETENHRESLSKRQGHGIELPYSKRPKSSHDLDQMSDADKAFHDSSKPHFSETGVFIYGNKGAKNLESGALLTAQEPLAGALKDIRFAKLRAFDDAVPETLSAQKQQTKISAADGIPLATLLTDPAPLEFSSMAKAVAIDTTAGAHEQHAWRLLSLLFDDAENIPADVDVNHRERYKKEQLSDFWKGLVFGDAQRHAQEAATPEERAIAQLSCNNVAEACHALLEGLDLRLATMIAQIGGDVNMRQTMLTQIEEWRRLDMLAEMEDAHRALYELLSGNCAQADGKLGNGRENKAVTFNISSRFSLDWRRAFGLRLWYGTLVDEPIELAVAQFADAIRDGLEDVKPVPWFVRENADMGWTDPDATNREDLLWGILKLYAASKLDIPANVEDVLAPENVSGHPLNARLSFQLFQLFYSRHQDDKEEAARKVGLPTFRGDGEGDFRRSFMSSTATITNKDTQGADPLVELGDNLTLTYAASLHTQEHWTTAIWVYTHLSSAAMREHYIRGLVNLFAKSIDLTESDSTYAYLTNDLHVPATWLHSAAALQAKTEGDAVREATHLIKADELEEAHEVLCRKVGPEAIISRDYEPLRELMAGFVPEELDDNASLASSTRGRIAQERVSGWAQGGQIYFDYIELLDHTGRRSTYRVDEELEQEIQHLLAKLQKALEIAARDRLEACGLEERVALMEIAGTVANLVAKNKKGNRSQILKLPLTEDLWLKHSCDLSTNYYRNLMASSK</sequence>
<evidence type="ECO:0000313" key="13">
    <source>
        <dbReference type="Proteomes" id="UP001521222"/>
    </source>
</evidence>
<accession>A0ABR3RIV4</accession>
<dbReference type="Proteomes" id="UP001521222">
    <property type="component" value="Unassembled WGS sequence"/>
</dbReference>
<keyword evidence="3" id="KW-0813">Transport</keyword>
<keyword evidence="8" id="KW-0906">Nuclear pore complex</keyword>
<gene>
    <name evidence="12" type="ORF">SLS59_004163</name>
</gene>
<evidence type="ECO:0000256" key="5">
    <source>
        <dbReference type="ARBA" id="ARBA00022816"/>
    </source>
</evidence>
<dbReference type="PANTHER" id="PTHR23198:SF6">
    <property type="entry name" value="NUCLEAR PORE COMPLEX PROTEIN NUP98-NUP96"/>
    <property type="match status" value="1"/>
</dbReference>
<comment type="caution">
    <text evidence="12">The sequence shown here is derived from an EMBL/GenBank/DDBJ whole genome shotgun (WGS) entry which is preliminary data.</text>
</comment>
<evidence type="ECO:0000256" key="4">
    <source>
        <dbReference type="ARBA" id="ARBA00022813"/>
    </source>
</evidence>
<evidence type="ECO:0000256" key="8">
    <source>
        <dbReference type="ARBA" id="ARBA00023132"/>
    </source>
</evidence>
<feature type="region of interest" description="Disordered" evidence="10">
    <location>
        <begin position="164"/>
        <end position="193"/>
    </location>
</feature>
<feature type="region of interest" description="Disordered" evidence="10">
    <location>
        <begin position="817"/>
        <end position="883"/>
    </location>
</feature>
<keyword evidence="6" id="KW-0653">Protein transport</keyword>
<dbReference type="PROSITE" id="PS51434">
    <property type="entry name" value="NUP_C"/>
    <property type="match status" value="1"/>
</dbReference>
<dbReference type="Gene3D" id="3.30.1610.10">
    <property type="entry name" value="Peptidase S59, nucleoporin"/>
    <property type="match status" value="1"/>
</dbReference>
<keyword evidence="9" id="KW-0539">Nucleus</keyword>
<dbReference type="InterPro" id="IPR025574">
    <property type="entry name" value="Nucleoporin_FG_rpt"/>
</dbReference>
<evidence type="ECO:0000256" key="10">
    <source>
        <dbReference type="SAM" id="MobiDB-lite"/>
    </source>
</evidence>
<dbReference type="Gene3D" id="1.10.10.2360">
    <property type="match status" value="1"/>
</dbReference>
<reference evidence="12 13" key="1">
    <citation type="submission" date="2024-02" db="EMBL/GenBank/DDBJ databases">
        <title>De novo assembly and annotation of 12 fungi associated with fruit tree decline syndrome in Ontario, Canada.</title>
        <authorList>
            <person name="Sulman M."/>
            <person name="Ellouze W."/>
            <person name="Ilyukhin E."/>
        </authorList>
    </citation>
    <scope>NUCLEOTIDE SEQUENCE [LARGE SCALE GENOMIC DNA]</scope>
    <source>
        <strain evidence="12 13">M97-236</strain>
    </source>
</reference>
<feature type="region of interest" description="Disordered" evidence="10">
    <location>
        <begin position="565"/>
        <end position="625"/>
    </location>
</feature>
<evidence type="ECO:0000256" key="2">
    <source>
        <dbReference type="ARBA" id="ARBA00008926"/>
    </source>
</evidence>
<dbReference type="EMBL" id="JAKIXB020000011">
    <property type="protein sequence ID" value="KAL1604365.1"/>
    <property type="molecule type" value="Genomic_DNA"/>
</dbReference>
<dbReference type="Pfam" id="PF13634">
    <property type="entry name" value="Nucleoporin_FG"/>
    <property type="match status" value="4"/>
</dbReference>
<feature type="region of interest" description="Disordered" evidence="10">
    <location>
        <begin position="1021"/>
        <end position="1163"/>
    </location>
</feature>
<keyword evidence="13" id="KW-1185">Reference proteome</keyword>
<feature type="compositionally biased region" description="Acidic residues" evidence="10">
    <location>
        <begin position="1022"/>
        <end position="1035"/>
    </location>
</feature>
<protein>
    <recommendedName>
        <fullName evidence="11">Peptidase S59 domain-containing protein</fullName>
    </recommendedName>
</protein>
<name>A0ABR3RIV4_9PLEO</name>
<organism evidence="12 13">
    <name type="scientific">Nothophoma quercina</name>
    <dbReference type="NCBI Taxonomy" id="749835"/>
    <lineage>
        <taxon>Eukaryota</taxon>
        <taxon>Fungi</taxon>
        <taxon>Dikarya</taxon>
        <taxon>Ascomycota</taxon>
        <taxon>Pezizomycotina</taxon>
        <taxon>Dothideomycetes</taxon>
        <taxon>Pleosporomycetidae</taxon>
        <taxon>Pleosporales</taxon>
        <taxon>Pleosporineae</taxon>
        <taxon>Didymellaceae</taxon>
        <taxon>Nothophoma</taxon>
    </lineage>
</organism>
<dbReference type="PANTHER" id="PTHR23198">
    <property type="entry name" value="NUCLEOPORIN"/>
    <property type="match status" value="1"/>
</dbReference>
<comment type="subcellular location">
    <subcellularLocation>
        <location evidence="1">Nucleus</location>
        <location evidence="1">Nuclear pore complex</location>
    </subcellularLocation>
</comment>
<dbReference type="Pfam" id="PF12110">
    <property type="entry name" value="Nup96"/>
    <property type="match status" value="1"/>
</dbReference>
<proteinExistence type="inferred from homology"/>
<feature type="compositionally biased region" description="Polar residues" evidence="10">
    <location>
        <begin position="858"/>
        <end position="869"/>
    </location>
</feature>
<evidence type="ECO:0000256" key="9">
    <source>
        <dbReference type="ARBA" id="ARBA00023242"/>
    </source>
</evidence>
<comment type="similarity">
    <text evidence="2">Belongs to the nucleoporin GLFG family.</text>
</comment>
<dbReference type="Gene3D" id="1.25.40.690">
    <property type="match status" value="1"/>
</dbReference>
<feature type="compositionally biased region" description="Polar residues" evidence="10">
    <location>
        <begin position="1044"/>
        <end position="1063"/>
    </location>
</feature>
<dbReference type="InterPro" id="IPR021967">
    <property type="entry name" value="Nup98_C"/>
</dbReference>
<feature type="region of interest" description="Disordered" evidence="10">
    <location>
        <begin position="1259"/>
        <end position="1287"/>
    </location>
</feature>
<dbReference type="InterPro" id="IPR036903">
    <property type="entry name" value="Nup98_auto-Pept-S59_dom_sf"/>
</dbReference>
<evidence type="ECO:0000313" key="12">
    <source>
        <dbReference type="EMBL" id="KAL1604365.1"/>
    </source>
</evidence>
<keyword evidence="4" id="KW-0068">Autocatalytic cleavage</keyword>
<feature type="compositionally biased region" description="Gly residues" evidence="10">
    <location>
        <begin position="581"/>
        <end position="590"/>
    </location>
</feature>
<feature type="domain" description="Peptidase S59" evidence="11">
    <location>
        <begin position="877"/>
        <end position="1015"/>
    </location>
</feature>
<evidence type="ECO:0000256" key="7">
    <source>
        <dbReference type="ARBA" id="ARBA00023010"/>
    </source>
</evidence>
<dbReference type="InterPro" id="IPR037665">
    <property type="entry name" value="Nucleoporin_S59-like"/>
</dbReference>
<keyword evidence="7" id="KW-0811">Translocation</keyword>
<feature type="compositionally biased region" description="Acidic residues" evidence="10">
    <location>
        <begin position="1127"/>
        <end position="1137"/>
    </location>
</feature>
<dbReference type="Pfam" id="PF04096">
    <property type="entry name" value="Nucleoporin2"/>
    <property type="match status" value="1"/>
</dbReference>
<keyword evidence="5" id="KW-0509">mRNA transport</keyword>
<feature type="compositionally biased region" description="Low complexity" evidence="10">
    <location>
        <begin position="591"/>
        <end position="625"/>
    </location>
</feature>
<dbReference type="SUPFAM" id="SSF82215">
    <property type="entry name" value="C-terminal autoproteolytic domain of nucleoporin nup98"/>
    <property type="match status" value="1"/>
</dbReference>
<evidence type="ECO:0000256" key="3">
    <source>
        <dbReference type="ARBA" id="ARBA00022448"/>
    </source>
</evidence>
<evidence type="ECO:0000256" key="1">
    <source>
        <dbReference type="ARBA" id="ARBA00004567"/>
    </source>
</evidence>
<evidence type="ECO:0000256" key="6">
    <source>
        <dbReference type="ARBA" id="ARBA00022927"/>
    </source>
</evidence>
<feature type="compositionally biased region" description="Acidic residues" evidence="10">
    <location>
        <begin position="1095"/>
        <end position="1107"/>
    </location>
</feature>